<feature type="compositionally biased region" description="Polar residues" evidence="1">
    <location>
        <begin position="69"/>
        <end position="80"/>
    </location>
</feature>
<evidence type="ECO:0000256" key="1">
    <source>
        <dbReference type="SAM" id="MobiDB-lite"/>
    </source>
</evidence>
<feature type="compositionally biased region" description="Basic and acidic residues" evidence="1">
    <location>
        <begin position="52"/>
        <end position="68"/>
    </location>
</feature>
<evidence type="ECO:0000313" key="2">
    <source>
        <dbReference type="EMBL" id="KAJ7671154.1"/>
    </source>
</evidence>
<organism evidence="2 3">
    <name type="scientific">Mycena rosella</name>
    <name type="common">Pink bonnet</name>
    <name type="synonym">Agaricus rosellus</name>
    <dbReference type="NCBI Taxonomy" id="1033263"/>
    <lineage>
        <taxon>Eukaryota</taxon>
        <taxon>Fungi</taxon>
        <taxon>Dikarya</taxon>
        <taxon>Basidiomycota</taxon>
        <taxon>Agaricomycotina</taxon>
        <taxon>Agaricomycetes</taxon>
        <taxon>Agaricomycetidae</taxon>
        <taxon>Agaricales</taxon>
        <taxon>Marasmiineae</taxon>
        <taxon>Mycenaceae</taxon>
        <taxon>Mycena</taxon>
    </lineage>
</organism>
<sequence length="214" mass="23840">MDATYENREWTECFRGGARGGSETRRSRGAGGFSRGGVEHFVKRHRAFREANGSKRTTDIKHERHREQNGSPRSAQRTCCTRGTVPGAQFRWTGSETARGYIRAEEADAFFTRSPFEEAQRRRAADGVQPSIRGARQVEEARDILPLAFALPDAAESNAGQQGPRGAGYIWWGGGRILRGARLRRRRGGVLRTEANPASEEARGILGAAWYYRS</sequence>
<evidence type="ECO:0000313" key="3">
    <source>
        <dbReference type="Proteomes" id="UP001221757"/>
    </source>
</evidence>
<feature type="region of interest" description="Disordered" evidence="1">
    <location>
        <begin position="15"/>
        <end position="36"/>
    </location>
</feature>
<protein>
    <submittedName>
        <fullName evidence="2">Uncharacterized protein</fullName>
    </submittedName>
</protein>
<gene>
    <name evidence="2" type="ORF">B0H17DRAFT_1183636</name>
</gene>
<name>A0AAD7D319_MYCRO</name>
<dbReference type="EMBL" id="JARKIE010000175">
    <property type="protein sequence ID" value="KAJ7671154.1"/>
    <property type="molecule type" value="Genomic_DNA"/>
</dbReference>
<comment type="caution">
    <text evidence="2">The sequence shown here is derived from an EMBL/GenBank/DDBJ whole genome shotgun (WGS) entry which is preliminary data.</text>
</comment>
<dbReference type="Proteomes" id="UP001221757">
    <property type="component" value="Unassembled WGS sequence"/>
</dbReference>
<accession>A0AAD7D319</accession>
<proteinExistence type="predicted"/>
<feature type="region of interest" description="Disordered" evidence="1">
    <location>
        <begin position="52"/>
        <end position="80"/>
    </location>
</feature>
<keyword evidence="3" id="KW-1185">Reference proteome</keyword>
<reference evidence="2" key="1">
    <citation type="submission" date="2023-03" db="EMBL/GenBank/DDBJ databases">
        <title>Massive genome expansion in bonnet fungi (Mycena s.s.) driven by repeated elements and novel gene families across ecological guilds.</title>
        <authorList>
            <consortium name="Lawrence Berkeley National Laboratory"/>
            <person name="Harder C.B."/>
            <person name="Miyauchi S."/>
            <person name="Viragh M."/>
            <person name="Kuo A."/>
            <person name="Thoen E."/>
            <person name="Andreopoulos B."/>
            <person name="Lu D."/>
            <person name="Skrede I."/>
            <person name="Drula E."/>
            <person name="Henrissat B."/>
            <person name="Morin E."/>
            <person name="Kohler A."/>
            <person name="Barry K."/>
            <person name="LaButti K."/>
            <person name="Morin E."/>
            <person name="Salamov A."/>
            <person name="Lipzen A."/>
            <person name="Mereny Z."/>
            <person name="Hegedus B."/>
            <person name="Baldrian P."/>
            <person name="Stursova M."/>
            <person name="Weitz H."/>
            <person name="Taylor A."/>
            <person name="Grigoriev I.V."/>
            <person name="Nagy L.G."/>
            <person name="Martin F."/>
            <person name="Kauserud H."/>
        </authorList>
    </citation>
    <scope>NUCLEOTIDE SEQUENCE</scope>
    <source>
        <strain evidence="2">CBHHK067</strain>
    </source>
</reference>
<dbReference type="AlphaFoldDB" id="A0AAD7D319"/>